<dbReference type="EMBL" id="JAVRHT010000051">
    <property type="protein sequence ID" value="MDT0633096.1"/>
    <property type="molecule type" value="Genomic_DNA"/>
</dbReference>
<evidence type="ECO:0000259" key="1">
    <source>
        <dbReference type="PROSITE" id="PS51340"/>
    </source>
</evidence>
<protein>
    <submittedName>
        <fullName evidence="2">MOSC domain-containing protein</fullName>
    </submittedName>
</protein>
<dbReference type="PANTHER" id="PTHR30212:SF2">
    <property type="entry name" value="PROTEIN YIIM"/>
    <property type="match status" value="1"/>
</dbReference>
<feature type="domain" description="MOSC" evidence="1">
    <location>
        <begin position="17"/>
        <end position="153"/>
    </location>
</feature>
<dbReference type="RefSeq" id="WP_311665649.1">
    <property type="nucleotide sequence ID" value="NZ_JAVRHT010000051.1"/>
</dbReference>
<dbReference type="Pfam" id="PF03473">
    <property type="entry name" value="MOSC"/>
    <property type="match status" value="1"/>
</dbReference>
<dbReference type="InterPro" id="IPR005302">
    <property type="entry name" value="MoCF_Sase_C"/>
</dbReference>
<dbReference type="Proteomes" id="UP001267426">
    <property type="component" value="Unassembled WGS sequence"/>
</dbReference>
<reference evidence="2 3" key="1">
    <citation type="submission" date="2023-09" db="EMBL/GenBank/DDBJ databases">
        <authorList>
            <person name="Rey-Velasco X."/>
        </authorList>
    </citation>
    <scope>NUCLEOTIDE SEQUENCE [LARGE SCALE GENOMIC DNA]</scope>
    <source>
        <strain evidence="2 3">F394</strain>
    </source>
</reference>
<proteinExistence type="predicted"/>
<name>A0ABU3BVB5_9BACT</name>
<gene>
    <name evidence="2" type="ORF">RM540_15175</name>
</gene>
<dbReference type="PANTHER" id="PTHR30212">
    <property type="entry name" value="PROTEIN YIIM"/>
    <property type="match status" value="1"/>
</dbReference>
<dbReference type="InterPro" id="IPR011037">
    <property type="entry name" value="Pyrv_Knase-like_insert_dom_sf"/>
</dbReference>
<evidence type="ECO:0000313" key="2">
    <source>
        <dbReference type="EMBL" id="MDT0633096.1"/>
    </source>
</evidence>
<sequence>MSARVLQINVSPGGVPKRAVASAFVGRGGLEGDAVNHPKIHGGPERAVCLFSLDLVQALQAEGHPVFPGSTGENLTVAGLDWSALAPDAVLAVGGAVRLQLTTRVEPCRTIADSFADGGFKRIQPKRVPDETRWYARVLAEGTVRPGDEIRVES</sequence>
<dbReference type="SUPFAM" id="SSF50800">
    <property type="entry name" value="PK beta-barrel domain-like"/>
    <property type="match status" value="1"/>
</dbReference>
<comment type="caution">
    <text evidence="2">The sequence shown here is derived from an EMBL/GenBank/DDBJ whole genome shotgun (WGS) entry which is preliminary data.</text>
</comment>
<dbReference type="Gene3D" id="2.40.33.20">
    <property type="entry name" value="PK beta-barrel domain-like"/>
    <property type="match status" value="1"/>
</dbReference>
<accession>A0ABU3BVB5</accession>
<dbReference type="PROSITE" id="PS51340">
    <property type="entry name" value="MOSC"/>
    <property type="match status" value="1"/>
</dbReference>
<organism evidence="2 3">
    <name type="scientific">Rubrivirga litoralis</name>
    <dbReference type="NCBI Taxonomy" id="3075598"/>
    <lineage>
        <taxon>Bacteria</taxon>
        <taxon>Pseudomonadati</taxon>
        <taxon>Rhodothermota</taxon>
        <taxon>Rhodothermia</taxon>
        <taxon>Rhodothermales</taxon>
        <taxon>Rubricoccaceae</taxon>
        <taxon>Rubrivirga</taxon>
    </lineage>
</organism>
<evidence type="ECO:0000313" key="3">
    <source>
        <dbReference type="Proteomes" id="UP001267426"/>
    </source>
</evidence>
<keyword evidence="3" id="KW-1185">Reference proteome</keyword>
<dbReference type="InterPro" id="IPR052353">
    <property type="entry name" value="Benzoxazolinone_Detox_Enz"/>
</dbReference>